<sequence>MELRKARPSELPKLSISLLLIGFIVIGFGFYLFGELAEDVLEEEKFAIDQVVQNQVNSFQTPWLNTAFRYITEAGSVLWLTIVSVIIAVFLLFSSNKSMWNVIYFAIGMLGISLMTKLLKVGFERQRPDVLDQYDGTGFSFPSGHATGSLLLYGFLIYFVSLSPWNRIWKTIVNIMLTVLILLIGLSRVYLGVHYVTDIAAGFLLGLSWLIMCIIAIEITVWRKRK</sequence>
<dbReference type="Proteomes" id="UP001589836">
    <property type="component" value="Unassembled WGS sequence"/>
</dbReference>
<keyword evidence="4" id="KW-1185">Reference proteome</keyword>
<reference evidence="3 4" key="1">
    <citation type="submission" date="2024-09" db="EMBL/GenBank/DDBJ databases">
        <authorList>
            <person name="Sun Q."/>
            <person name="Mori K."/>
        </authorList>
    </citation>
    <scope>NUCLEOTIDE SEQUENCE [LARGE SCALE GENOMIC DNA]</scope>
    <source>
        <strain evidence="3 4">NCAIM B.02529</strain>
    </source>
</reference>
<dbReference type="SUPFAM" id="SSF48317">
    <property type="entry name" value="Acid phosphatase/Vanadium-dependent haloperoxidase"/>
    <property type="match status" value="1"/>
</dbReference>
<dbReference type="Gene3D" id="1.20.144.10">
    <property type="entry name" value="Phosphatidic acid phosphatase type 2/haloperoxidase"/>
    <property type="match status" value="2"/>
</dbReference>
<dbReference type="SMART" id="SM00014">
    <property type="entry name" value="acidPPc"/>
    <property type="match status" value="1"/>
</dbReference>
<feature type="transmembrane region" description="Helical" evidence="1">
    <location>
        <begin position="199"/>
        <end position="222"/>
    </location>
</feature>
<dbReference type="CDD" id="cd03392">
    <property type="entry name" value="PAP2_like_2"/>
    <property type="match status" value="1"/>
</dbReference>
<dbReference type="Pfam" id="PF01569">
    <property type="entry name" value="PAP2"/>
    <property type="match status" value="1"/>
</dbReference>
<organism evidence="3 4">
    <name type="scientific">Pontibacillus salicampi</name>
    <dbReference type="NCBI Taxonomy" id="1449801"/>
    <lineage>
        <taxon>Bacteria</taxon>
        <taxon>Bacillati</taxon>
        <taxon>Bacillota</taxon>
        <taxon>Bacilli</taxon>
        <taxon>Bacillales</taxon>
        <taxon>Bacillaceae</taxon>
        <taxon>Pontibacillus</taxon>
    </lineage>
</organism>
<dbReference type="PANTHER" id="PTHR14969:SF13">
    <property type="entry name" value="AT30094P"/>
    <property type="match status" value="1"/>
</dbReference>
<name>A0ABV6LKE5_9BACI</name>
<accession>A0ABV6LKE5</accession>
<dbReference type="RefSeq" id="WP_377345294.1">
    <property type="nucleotide sequence ID" value="NZ_JBHLTP010000003.1"/>
</dbReference>
<evidence type="ECO:0000313" key="4">
    <source>
        <dbReference type="Proteomes" id="UP001589836"/>
    </source>
</evidence>
<evidence type="ECO:0000256" key="1">
    <source>
        <dbReference type="SAM" id="Phobius"/>
    </source>
</evidence>
<proteinExistence type="predicted"/>
<dbReference type="EMBL" id="JBHLTP010000003">
    <property type="protein sequence ID" value="MFC0522763.1"/>
    <property type="molecule type" value="Genomic_DNA"/>
</dbReference>
<dbReference type="PANTHER" id="PTHR14969">
    <property type="entry name" value="SPHINGOSINE-1-PHOSPHATE PHOSPHOHYDROLASE"/>
    <property type="match status" value="1"/>
</dbReference>
<feature type="transmembrane region" description="Helical" evidence="1">
    <location>
        <begin position="100"/>
        <end position="119"/>
    </location>
</feature>
<gene>
    <name evidence="3" type="ORF">ACFFGV_04055</name>
</gene>
<evidence type="ECO:0000259" key="2">
    <source>
        <dbReference type="SMART" id="SM00014"/>
    </source>
</evidence>
<keyword evidence="1" id="KW-0472">Membrane</keyword>
<evidence type="ECO:0000313" key="3">
    <source>
        <dbReference type="EMBL" id="MFC0522763.1"/>
    </source>
</evidence>
<feature type="transmembrane region" description="Helical" evidence="1">
    <location>
        <begin position="172"/>
        <end position="193"/>
    </location>
</feature>
<feature type="transmembrane region" description="Helical" evidence="1">
    <location>
        <begin position="12"/>
        <end position="33"/>
    </location>
</feature>
<feature type="transmembrane region" description="Helical" evidence="1">
    <location>
        <begin position="139"/>
        <end position="160"/>
    </location>
</feature>
<feature type="domain" description="Phosphatidic acid phosphatase type 2/haloperoxidase" evidence="2">
    <location>
        <begin position="102"/>
        <end position="214"/>
    </location>
</feature>
<feature type="transmembrane region" description="Helical" evidence="1">
    <location>
        <begin position="74"/>
        <end position="93"/>
    </location>
</feature>
<protein>
    <submittedName>
        <fullName evidence="3">Phosphatase PAP2 family protein</fullName>
    </submittedName>
</protein>
<comment type="caution">
    <text evidence="3">The sequence shown here is derived from an EMBL/GenBank/DDBJ whole genome shotgun (WGS) entry which is preliminary data.</text>
</comment>
<dbReference type="InterPro" id="IPR000326">
    <property type="entry name" value="PAP2/HPO"/>
</dbReference>
<keyword evidence="1" id="KW-1133">Transmembrane helix</keyword>
<keyword evidence="1" id="KW-0812">Transmembrane</keyword>
<dbReference type="InterPro" id="IPR036938">
    <property type="entry name" value="PAP2/HPO_sf"/>
</dbReference>